<dbReference type="GO" id="GO:0003735">
    <property type="term" value="F:structural constituent of ribosome"/>
    <property type="evidence" value="ECO:0007669"/>
    <property type="project" value="TreeGrafter"/>
</dbReference>
<comment type="caution">
    <text evidence="9">The sequence shown here is derived from an EMBL/GenBank/DDBJ whole genome shotgun (WGS) entry which is preliminary data.</text>
</comment>
<evidence type="ECO:0000256" key="7">
    <source>
        <dbReference type="ARBA" id="ARBA00045681"/>
    </source>
</evidence>
<feature type="compositionally biased region" description="Basic and acidic residues" evidence="8">
    <location>
        <begin position="670"/>
        <end position="680"/>
    </location>
</feature>
<keyword evidence="5" id="KW-0411">Iron-sulfur</keyword>
<dbReference type="GO" id="GO:0005763">
    <property type="term" value="C:mitochondrial small ribosomal subunit"/>
    <property type="evidence" value="ECO:0007669"/>
    <property type="project" value="TreeGrafter"/>
</dbReference>
<evidence type="ECO:0000256" key="3">
    <source>
        <dbReference type="ARBA" id="ARBA00022946"/>
    </source>
</evidence>
<dbReference type="EMBL" id="JAIFTL010000187">
    <property type="protein sequence ID" value="KAG9321711.1"/>
    <property type="molecule type" value="Genomic_DNA"/>
</dbReference>
<feature type="region of interest" description="Disordered" evidence="8">
    <location>
        <begin position="43"/>
        <end position="79"/>
    </location>
</feature>
<evidence type="ECO:0000256" key="4">
    <source>
        <dbReference type="ARBA" id="ARBA00023004"/>
    </source>
</evidence>
<feature type="compositionally biased region" description="Basic residues" evidence="8">
    <location>
        <begin position="656"/>
        <end position="667"/>
    </location>
</feature>
<dbReference type="Gene3D" id="3.40.50.150">
    <property type="entry name" value="Vaccinia Virus protein VP39"/>
    <property type="match status" value="1"/>
</dbReference>
<feature type="region of interest" description="Disordered" evidence="8">
    <location>
        <begin position="497"/>
        <end position="544"/>
    </location>
</feature>
<proteinExistence type="predicted"/>
<dbReference type="PANTHER" id="PTHR13184:SF5">
    <property type="entry name" value="METHYLTRANSFERASE-LIKE PROTEIN 17, MITOCHONDRIAL"/>
    <property type="match status" value="1"/>
</dbReference>
<feature type="region of interest" description="Disordered" evidence="8">
    <location>
        <begin position="649"/>
        <end position="696"/>
    </location>
</feature>
<keyword evidence="4" id="KW-0408">Iron</keyword>
<dbReference type="InterPro" id="IPR052571">
    <property type="entry name" value="Mt_RNA_Methyltransferase"/>
</dbReference>
<organism evidence="9 10">
    <name type="scientific">Mortierella alpina</name>
    <name type="common">Oleaginous fungus</name>
    <name type="synonym">Mortierella renispora</name>
    <dbReference type="NCBI Taxonomy" id="64518"/>
    <lineage>
        <taxon>Eukaryota</taxon>
        <taxon>Fungi</taxon>
        <taxon>Fungi incertae sedis</taxon>
        <taxon>Mucoromycota</taxon>
        <taxon>Mortierellomycotina</taxon>
        <taxon>Mortierellomycetes</taxon>
        <taxon>Mortierellales</taxon>
        <taxon>Mortierellaceae</taxon>
        <taxon>Mortierella</taxon>
    </lineage>
</organism>
<comment type="function">
    <text evidence="7">Mitochondrial ribosome (mitoribosome) assembly factor. Binds at the interface of the head and body domains of the mitochondrial small ribosomal subunit (mt-SSU), occluding the mRNA channel and preventing compaction of the head domain towards the body. Probable inactive methyltransferase: retains the characteristic folding and ability to bind S-adenosyl-L-methionine, but it probably lost its methyltransferase activity.</text>
</comment>
<gene>
    <name evidence="9" type="ORF">KVV02_006625</name>
</gene>
<reference evidence="9" key="1">
    <citation type="submission" date="2021-07" db="EMBL/GenBank/DDBJ databases">
        <title>Draft genome of Mortierella alpina, strain LL118, isolated from an aspen leaf litter sample.</title>
        <authorList>
            <person name="Yang S."/>
            <person name="Vinatzer B.A."/>
        </authorList>
    </citation>
    <scope>NUCLEOTIDE SEQUENCE</scope>
    <source>
        <strain evidence="9">LL118</strain>
    </source>
</reference>
<dbReference type="GO" id="GO:0008168">
    <property type="term" value="F:methyltransferase activity"/>
    <property type="evidence" value="ECO:0007669"/>
    <property type="project" value="InterPro"/>
</dbReference>
<dbReference type="PANTHER" id="PTHR13184">
    <property type="entry name" value="37S RIBOSOMAL PROTEIN S22"/>
    <property type="match status" value="1"/>
</dbReference>
<sequence>MAFPAQVQRTASGLKDTLAHRFSALSLARHGTAQAMRGYARVARSRPLTPKAPSASSTTTATAPAPRKQPAPQGIKAHSKTRLPADFKLARIQATPDYDPNMVIFLDKHGNVSMIPHDGRVTGQTKEEFDAALTQETEILGDDTQHQRGSKEAEYGRKRIGQVQLPLDIQDSIRTVLDEHDKSLIRTDALRLYGSLRSTGSIEEDDFLELPTKRLKSGSGDIMSKGDLPIPAHILEYGHRESTAYLAAIAPTTYSAIRNVLEEVHRRVPNLNPSTFLDFGTGPGTAIWAANDVWETPLKFTGVDTSMAMLETAEEILDIKSSKGKPIPNVTFKPFMSHGSQAAKYDIVMSAFTLSELTTPALRQSTLEHLWNVTDDMLILIDRGTPSGFKMLAEAREQILGLDADRVVVKPKYDAYGVQLPEVAPPKRDPAHVLAPCPHDKVCPMYATLARDSQWCHFSQKVQRPDFLRKTKHSKENFEDAKYTYVILRKGARPVFTPPALTKPTEQSQEPVEANTSTNTGDSDNSSQKKRFKKQPPPPPVTYENAEDMFAASHAWSRIVVPPLKKDGHVVIDTCGTSGFLERIIIPKSQGKIPYRDARKAMWGDLFPHQPKNKAVRKESVKNMFDDQDQAEGDGTGAVKVQKRRPLGISTEMLLKRTKQKEKKQSRQKISVEKELDGTAKSRRSKRDGDDIVLDF</sequence>
<dbReference type="SUPFAM" id="SSF53335">
    <property type="entry name" value="S-adenosyl-L-methionine-dependent methyltransferases"/>
    <property type="match status" value="1"/>
</dbReference>
<feature type="compositionally biased region" description="Low complexity" evidence="8">
    <location>
        <begin position="49"/>
        <end position="73"/>
    </location>
</feature>
<dbReference type="GO" id="GO:0006412">
    <property type="term" value="P:translation"/>
    <property type="evidence" value="ECO:0007669"/>
    <property type="project" value="InterPro"/>
</dbReference>
<evidence type="ECO:0000256" key="8">
    <source>
        <dbReference type="SAM" id="MobiDB-lite"/>
    </source>
</evidence>
<keyword evidence="2" id="KW-0479">Metal-binding</keyword>
<dbReference type="Pfam" id="PF09243">
    <property type="entry name" value="Rsm22"/>
    <property type="match status" value="1"/>
</dbReference>
<evidence type="ECO:0000313" key="9">
    <source>
        <dbReference type="EMBL" id="KAG9321711.1"/>
    </source>
</evidence>
<keyword evidence="6" id="KW-0496">Mitochondrion</keyword>
<dbReference type="Proteomes" id="UP000717515">
    <property type="component" value="Unassembled WGS sequence"/>
</dbReference>
<evidence type="ECO:0000256" key="2">
    <source>
        <dbReference type="ARBA" id="ARBA00022723"/>
    </source>
</evidence>
<protein>
    <submittedName>
        <fullName evidence="9">Uncharacterized protein</fullName>
    </submittedName>
</protein>
<comment type="subcellular location">
    <subcellularLocation>
        <location evidence="1">Mitochondrion</location>
    </subcellularLocation>
</comment>
<feature type="compositionally biased region" description="Low complexity" evidence="8">
    <location>
        <begin position="515"/>
        <end position="526"/>
    </location>
</feature>
<dbReference type="InterPro" id="IPR015324">
    <property type="entry name" value="Ribosomal_Rsm22-like"/>
</dbReference>
<evidence type="ECO:0000256" key="1">
    <source>
        <dbReference type="ARBA" id="ARBA00004173"/>
    </source>
</evidence>
<dbReference type="GO" id="GO:0051536">
    <property type="term" value="F:iron-sulfur cluster binding"/>
    <property type="evidence" value="ECO:0007669"/>
    <property type="project" value="UniProtKB-KW"/>
</dbReference>
<evidence type="ECO:0000313" key="10">
    <source>
        <dbReference type="Proteomes" id="UP000717515"/>
    </source>
</evidence>
<evidence type="ECO:0000256" key="6">
    <source>
        <dbReference type="ARBA" id="ARBA00023128"/>
    </source>
</evidence>
<dbReference type="InterPro" id="IPR029063">
    <property type="entry name" value="SAM-dependent_MTases_sf"/>
</dbReference>
<evidence type="ECO:0000256" key="5">
    <source>
        <dbReference type="ARBA" id="ARBA00023014"/>
    </source>
</evidence>
<keyword evidence="3" id="KW-0809">Transit peptide</keyword>
<name>A0A9P8CWZ4_MORAP</name>
<dbReference type="GO" id="GO:0046872">
    <property type="term" value="F:metal ion binding"/>
    <property type="evidence" value="ECO:0007669"/>
    <property type="project" value="UniProtKB-KW"/>
</dbReference>
<accession>A0A9P8CWZ4</accession>
<dbReference type="AlphaFoldDB" id="A0A9P8CWZ4"/>